<dbReference type="EMBL" id="BMOV01000004">
    <property type="protein sequence ID" value="GGO11228.1"/>
    <property type="molecule type" value="Genomic_DNA"/>
</dbReference>
<evidence type="ECO:0000259" key="1">
    <source>
        <dbReference type="Pfam" id="PF03992"/>
    </source>
</evidence>
<evidence type="ECO:0000313" key="2">
    <source>
        <dbReference type="EMBL" id="GGO11228.1"/>
    </source>
</evidence>
<accession>A0ABQ2LCU5</accession>
<dbReference type="InterPro" id="IPR011008">
    <property type="entry name" value="Dimeric_a/b-barrel"/>
</dbReference>
<dbReference type="Proteomes" id="UP000602381">
    <property type="component" value="Unassembled WGS sequence"/>
</dbReference>
<name>A0ABQ2LCU5_9PROT</name>
<dbReference type="PANTHER" id="PTHR37811">
    <property type="entry name" value="BLL5343 PROTEIN"/>
    <property type="match status" value="1"/>
</dbReference>
<comment type="caution">
    <text evidence="2">The sequence shown here is derived from an EMBL/GenBank/DDBJ whole genome shotgun (WGS) entry which is preliminary data.</text>
</comment>
<dbReference type="InterPro" id="IPR052936">
    <property type="entry name" value="Jasmonate_Hydroxylase-like"/>
</dbReference>
<dbReference type="Gene3D" id="3.30.70.100">
    <property type="match status" value="1"/>
</dbReference>
<protein>
    <submittedName>
        <fullName evidence="2">Polysaccharide biosynthesis protein</fullName>
    </submittedName>
</protein>
<organism evidence="2 3">
    <name type="scientific">Iodidimonas muriae</name>
    <dbReference type="NCBI Taxonomy" id="261467"/>
    <lineage>
        <taxon>Bacteria</taxon>
        <taxon>Pseudomonadati</taxon>
        <taxon>Pseudomonadota</taxon>
        <taxon>Alphaproteobacteria</taxon>
        <taxon>Iodidimonadales</taxon>
        <taxon>Iodidimonadaceae</taxon>
        <taxon>Iodidimonas</taxon>
    </lineage>
</organism>
<keyword evidence="3" id="KW-1185">Reference proteome</keyword>
<reference evidence="3" key="1">
    <citation type="journal article" date="2019" name="Int. J. Syst. Evol. Microbiol.">
        <title>The Global Catalogue of Microorganisms (GCM) 10K type strain sequencing project: providing services to taxonomists for standard genome sequencing and annotation.</title>
        <authorList>
            <consortium name="The Broad Institute Genomics Platform"/>
            <consortium name="The Broad Institute Genome Sequencing Center for Infectious Disease"/>
            <person name="Wu L."/>
            <person name="Ma J."/>
        </authorList>
    </citation>
    <scope>NUCLEOTIDE SEQUENCE [LARGE SCALE GENOMIC DNA]</scope>
    <source>
        <strain evidence="3">JCM 17843</strain>
    </source>
</reference>
<dbReference type="RefSeq" id="WP_150005272.1">
    <property type="nucleotide sequence ID" value="NZ_BMOV01000004.1"/>
</dbReference>
<sequence>MEPVDRYFASTAVPPYVAVIFTSLRHLEDDAEGYGRMAEDMDRLAAEQPGYLGMESARDRDGFGITVSYWRDELSAKAWKADARHKVAQKHGQEHWYRAYYVRIATVTRAYAKDVPHTEHTA</sequence>
<dbReference type="InterPro" id="IPR007138">
    <property type="entry name" value="ABM_dom"/>
</dbReference>
<dbReference type="Pfam" id="PF03992">
    <property type="entry name" value="ABM"/>
    <property type="match status" value="1"/>
</dbReference>
<dbReference type="SUPFAM" id="SSF54909">
    <property type="entry name" value="Dimeric alpha+beta barrel"/>
    <property type="match status" value="1"/>
</dbReference>
<dbReference type="PANTHER" id="PTHR37811:SF2">
    <property type="entry name" value="ABM DOMAIN-CONTAINING PROTEIN"/>
    <property type="match status" value="1"/>
</dbReference>
<feature type="domain" description="ABM" evidence="1">
    <location>
        <begin position="23"/>
        <end position="90"/>
    </location>
</feature>
<evidence type="ECO:0000313" key="3">
    <source>
        <dbReference type="Proteomes" id="UP000602381"/>
    </source>
</evidence>
<gene>
    <name evidence="2" type="ORF">GCM10007972_14870</name>
</gene>
<proteinExistence type="predicted"/>